<evidence type="ECO:0000313" key="1">
    <source>
        <dbReference type="EMBL" id="JAE08975.1"/>
    </source>
</evidence>
<protein>
    <submittedName>
        <fullName evidence="1">Uncharacterized protein</fullName>
    </submittedName>
</protein>
<reference evidence="1" key="1">
    <citation type="submission" date="2014-09" db="EMBL/GenBank/DDBJ databases">
        <authorList>
            <person name="Magalhaes I.L.F."/>
            <person name="Oliveira U."/>
            <person name="Santos F.R."/>
            <person name="Vidigal T.H.D.A."/>
            <person name="Brescovit A.D."/>
            <person name="Santos A.J."/>
        </authorList>
    </citation>
    <scope>NUCLEOTIDE SEQUENCE</scope>
    <source>
        <tissue evidence="1">Shoot tissue taken approximately 20 cm above the soil surface</tissue>
    </source>
</reference>
<name>A0A0A9F7E3_ARUDO</name>
<organism evidence="1">
    <name type="scientific">Arundo donax</name>
    <name type="common">Giant reed</name>
    <name type="synonym">Donax arundinaceus</name>
    <dbReference type="NCBI Taxonomy" id="35708"/>
    <lineage>
        <taxon>Eukaryota</taxon>
        <taxon>Viridiplantae</taxon>
        <taxon>Streptophyta</taxon>
        <taxon>Embryophyta</taxon>
        <taxon>Tracheophyta</taxon>
        <taxon>Spermatophyta</taxon>
        <taxon>Magnoliopsida</taxon>
        <taxon>Liliopsida</taxon>
        <taxon>Poales</taxon>
        <taxon>Poaceae</taxon>
        <taxon>PACMAD clade</taxon>
        <taxon>Arundinoideae</taxon>
        <taxon>Arundineae</taxon>
        <taxon>Arundo</taxon>
    </lineage>
</organism>
<dbReference type="EMBL" id="GBRH01188921">
    <property type="protein sequence ID" value="JAE08975.1"/>
    <property type="molecule type" value="Transcribed_RNA"/>
</dbReference>
<reference evidence="1" key="2">
    <citation type="journal article" date="2015" name="Data Brief">
        <title>Shoot transcriptome of the giant reed, Arundo donax.</title>
        <authorList>
            <person name="Barrero R.A."/>
            <person name="Guerrero F.D."/>
            <person name="Moolhuijzen P."/>
            <person name="Goolsby J.A."/>
            <person name="Tidwell J."/>
            <person name="Bellgard S.E."/>
            <person name="Bellgard M.I."/>
        </authorList>
    </citation>
    <scope>NUCLEOTIDE SEQUENCE</scope>
    <source>
        <tissue evidence="1">Shoot tissue taken approximately 20 cm above the soil surface</tissue>
    </source>
</reference>
<sequence>MWQDRSLDVPVSQRGPGPHLFMDTLPCMRHALAVSISSVMHHLGVTFRHCSFIDGIKHVPSVVWSLHSYLS</sequence>
<dbReference type="AlphaFoldDB" id="A0A0A9F7E3"/>
<proteinExistence type="predicted"/>
<accession>A0A0A9F7E3</accession>